<feature type="transmembrane region" description="Helical" evidence="1">
    <location>
        <begin position="53"/>
        <end position="73"/>
    </location>
</feature>
<feature type="transmembrane region" description="Helical" evidence="1">
    <location>
        <begin position="6"/>
        <end position="32"/>
    </location>
</feature>
<proteinExistence type="predicted"/>
<keyword evidence="1" id="KW-1133">Transmembrane helix</keyword>
<reference evidence="2 3" key="1">
    <citation type="submission" date="2020-12" db="EMBL/GenBank/DDBJ databases">
        <title>FDA dAtabase for Regulatory Grade micrObial Sequences (FDA-ARGOS): Supporting development and validation of Infectious Disease Dx tests.</title>
        <authorList>
            <person name="Sproer C."/>
            <person name="Gronow S."/>
            <person name="Severitt S."/>
            <person name="Schroder I."/>
            <person name="Tallon L."/>
            <person name="Sadzewicz L."/>
            <person name="Zhao X."/>
            <person name="Boylan J."/>
            <person name="Ott S."/>
            <person name="Bowen H."/>
            <person name="Vavikolanu K."/>
            <person name="Mehta A."/>
            <person name="Aluvathingal J."/>
            <person name="Nadendla S."/>
            <person name="Lowell S."/>
            <person name="Myers T."/>
            <person name="Yan Y."/>
            <person name="Sichtig H."/>
        </authorList>
    </citation>
    <scope>NUCLEOTIDE SEQUENCE [LARGE SCALE GENOMIC DNA]</scope>
    <source>
        <strain evidence="2 3">FDAARGOS_990</strain>
    </source>
</reference>
<dbReference type="AlphaFoldDB" id="A0A7T4DK56"/>
<name>A0A7T4DK56_9MICO</name>
<dbReference type="Pfam" id="PF08592">
    <property type="entry name" value="Anthrone_oxy"/>
    <property type="match status" value="1"/>
</dbReference>
<feature type="transmembrane region" description="Helical" evidence="1">
    <location>
        <begin position="129"/>
        <end position="149"/>
    </location>
</feature>
<organism evidence="2 3">
    <name type="scientific">Brevibacterium casei</name>
    <dbReference type="NCBI Taxonomy" id="33889"/>
    <lineage>
        <taxon>Bacteria</taxon>
        <taxon>Bacillati</taxon>
        <taxon>Actinomycetota</taxon>
        <taxon>Actinomycetes</taxon>
        <taxon>Micrococcales</taxon>
        <taxon>Brevibacteriaceae</taxon>
        <taxon>Brevibacterium</taxon>
    </lineage>
</organism>
<dbReference type="EMBL" id="CP065989">
    <property type="protein sequence ID" value="QQB15111.1"/>
    <property type="molecule type" value="Genomic_DNA"/>
</dbReference>
<keyword evidence="1" id="KW-0812">Transmembrane</keyword>
<evidence type="ECO:0000313" key="2">
    <source>
        <dbReference type="EMBL" id="QQB15111.1"/>
    </source>
</evidence>
<gene>
    <name evidence="2" type="ORF">I6H47_03895</name>
</gene>
<protein>
    <submittedName>
        <fullName evidence="2">DUF1772 domain-containing protein</fullName>
    </submittedName>
</protein>
<feature type="transmembrane region" description="Helical" evidence="1">
    <location>
        <begin position="79"/>
        <end position="100"/>
    </location>
</feature>
<evidence type="ECO:0000256" key="1">
    <source>
        <dbReference type="SAM" id="Phobius"/>
    </source>
</evidence>
<keyword evidence="1" id="KW-0472">Membrane</keyword>
<evidence type="ECO:0000313" key="3">
    <source>
        <dbReference type="Proteomes" id="UP000595374"/>
    </source>
</evidence>
<sequence length="150" mass="15898">MEPFTAVVAIVVIGLLVGIEAAVAFALHPVLLRLPAGPAIAGRADGARLLGRTMPILYIGSLVVTVVLSVLLWGRPEAALLGVAAALLVVSVVMSTALLVPINNRTKAWTAEDHPDDWRVQMRRWDRLHVVRVAVIVAAFALVATAATML</sequence>
<dbReference type="Proteomes" id="UP000595374">
    <property type="component" value="Chromosome"/>
</dbReference>
<dbReference type="InterPro" id="IPR013901">
    <property type="entry name" value="Anthrone_oxy"/>
</dbReference>
<accession>A0A7T4DK56</accession>
<dbReference type="RefSeq" id="WP_198500135.1">
    <property type="nucleotide sequence ID" value="NZ_CP065989.1"/>
</dbReference>